<dbReference type="AlphaFoldDB" id="A0A837C2S5"/>
<dbReference type="EMBL" id="ADOU02000008">
    <property type="protein sequence ID" value="KGJ63587.1"/>
    <property type="molecule type" value="Genomic_DNA"/>
</dbReference>
<comment type="caution">
    <text evidence="1">The sequence shown here is derived from an EMBL/GenBank/DDBJ whole genome shotgun (WGS) entry which is preliminary data.</text>
</comment>
<evidence type="ECO:0008006" key="3">
    <source>
        <dbReference type="Google" id="ProtNLM"/>
    </source>
</evidence>
<reference evidence="1 2" key="1">
    <citation type="journal article" date="2014" name="BMC Genomics">
        <title>Comparative genomics of Bradyrhizobium japonicum CPAC 15 and Bradyrhizobium diazoefficiens CPAC 7: elite model strains for understanding symbiotic performance with soybean.</title>
        <authorList>
            <person name="Siqueira A.F."/>
            <person name="Ormeno-Orrillo E."/>
            <person name="Souza R.C."/>
            <person name="Rodrigues E.P."/>
            <person name="Almeida L.G."/>
            <person name="Barcellos F.G."/>
            <person name="Batista J.S."/>
            <person name="Nakatami A.S."/>
            <person name="Martinez-Romero E."/>
            <person name="Vasconcelos A.T."/>
            <person name="Hungria M."/>
        </authorList>
    </citation>
    <scope>NUCLEOTIDE SEQUENCE [LARGE SCALE GENOMIC DNA]</scope>
    <source>
        <strain evidence="1 2">SEMIA 5080</strain>
    </source>
</reference>
<dbReference type="Proteomes" id="UP000024900">
    <property type="component" value="Unassembled WGS sequence"/>
</dbReference>
<organism evidence="1 2">
    <name type="scientific">Bradyrhizobium diazoefficiens SEMIA 5080</name>
    <dbReference type="NCBI Taxonomy" id="754504"/>
    <lineage>
        <taxon>Bacteria</taxon>
        <taxon>Pseudomonadati</taxon>
        <taxon>Pseudomonadota</taxon>
        <taxon>Alphaproteobacteria</taxon>
        <taxon>Hyphomicrobiales</taxon>
        <taxon>Nitrobacteraceae</taxon>
        <taxon>Bradyrhizobium</taxon>
    </lineage>
</organism>
<protein>
    <recommendedName>
        <fullName evidence="3">Integrase</fullName>
    </recommendedName>
</protein>
<evidence type="ECO:0000313" key="1">
    <source>
        <dbReference type="EMBL" id="KGJ63587.1"/>
    </source>
</evidence>
<sequence length="124" mass="14276">MMARHELLGGLIQVYRRNGRYWHCSASIDGRQHRSTTGEEDLSLAKQFAEDSFIGLRGKARAGLLVNEKTFRQAADQFLKEYEVITEGQRSERWVQGYEIRLRLHLLPFFRQGAGISPAPDRNV</sequence>
<accession>A0A837C2S5</accession>
<gene>
    <name evidence="1" type="ORF">BJA5080_05384</name>
</gene>
<proteinExistence type="predicted"/>
<name>A0A837C2S5_9BRAD</name>
<evidence type="ECO:0000313" key="2">
    <source>
        <dbReference type="Proteomes" id="UP000024900"/>
    </source>
</evidence>